<evidence type="ECO:0000256" key="1">
    <source>
        <dbReference type="ARBA" id="ARBA00022729"/>
    </source>
</evidence>
<dbReference type="SUPFAM" id="SSF49899">
    <property type="entry name" value="Concanavalin A-like lectins/glucanases"/>
    <property type="match status" value="1"/>
</dbReference>
<evidence type="ECO:0000256" key="4">
    <source>
        <dbReference type="ARBA" id="ARBA00023295"/>
    </source>
</evidence>
<sequence length="904" mass="94018">MILTPRPVPHAESGKPRSDSRSRTRSLLAAAVGAALIVTAFSPTVAAPAAESGVAPTAGLVVDYRFDQTTGASIPNRVSGGAAATVVNGTDSLWTGSSLVFTGGAKTSATANWVRLPDNVLSGKASATVTIETKIDATMKNNWNFLWNIGSDSTTQYYFASVRDNPRTSITTAGGGGEVNARSGTALDADRWYSLTSVIDGAAGRITFYVDGIEVASTATTLTPASITNQTLSAIGRAPYPDPMYKGEVSAFRVYDRALTATEVDDVSVADAALHASSHEQAAEALLDGVADVTIDEPIATLPNYGGRVSWESSDPDIAIGDDGLTVTALQPAAGDAPLETTLTATASVRGATATREVPVTVLPAVGADDAFGYAMVHFIEDSAGYAEKIYLDVSRGDNPEQWDPLNGGKPILASDLGTTGIRDPYLTYNPETETYYIIATDLRVFGGNNGVSGCTSWCYWSSQGSTKLNVWESKDLVSWSDLRQFDVALSGGAEVAELGMAWAPEATWVDDYYPDGSGAFVVYWSSNVYANSAHTGSSYSRILWGATPDFTQDSYEYGGTFIDAGGNTIDTSIIQNEGTTYRITKDNSTGKGIYMESTTSAQWWEPAATWTQLQSQIGAVWAGGNAGGVEGPAVFQRHGEQKWYLYVDVIPSTGYRPMQTTDLDAGWSQLVSNGFSMAPSTKHGGVVSLTKGGYDTIRQADAATAVESDLGSVEVAADASEADVRGALPESAGVVMAYGRGTASQPVEWDLTDVDTGEAGTYEVTGTVRTIGASLNQWVGAGGSTAWNATGKQLYSSTAVTVTADVVVAAPLLPVTITADTRCVAGKVVLTTRTTNDGDAPVGLVLSTSYGSKTTAGVQPGKTASATFTTRAVSIAAGTITATVSAGGDSAEASAAYEAVSCG</sequence>
<accession>A0A9X1S2K1</accession>
<dbReference type="AlphaFoldDB" id="A0A9X1S2K1"/>
<dbReference type="SUPFAM" id="SSF75005">
    <property type="entry name" value="Arabinanase/levansucrase/invertase"/>
    <property type="match status" value="1"/>
</dbReference>
<keyword evidence="1" id="KW-0732">Signal</keyword>
<evidence type="ECO:0000256" key="5">
    <source>
        <dbReference type="SAM" id="MobiDB-lite"/>
    </source>
</evidence>
<dbReference type="InterPro" id="IPR023296">
    <property type="entry name" value="Glyco_hydro_beta-prop_sf"/>
</dbReference>
<feature type="region of interest" description="Disordered" evidence="5">
    <location>
        <begin position="1"/>
        <end position="24"/>
    </location>
</feature>
<evidence type="ECO:0000256" key="3">
    <source>
        <dbReference type="ARBA" id="ARBA00023157"/>
    </source>
</evidence>
<dbReference type="SMART" id="SM00560">
    <property type="entry name" value="LamGL"/>
    <property type="match status" value="1"/>
</dbReference>
<evidence type="ECO:0000313" key="7">
    <source>
        <dbReference type="EMBL" id="MCC2031467.1"/>
    </source>
</evidence>
<dbReference type="InterPro" id="IPR011081">
    <property type="entry name" value="Big_4"/>
</dbReference>
<dbReference type="InterPro" id="IPR006558">
    <property type="entry name" value="LamG-like"/>
</dbReference>
<dbReference type="Gene3D" id="2.115.10.20">
    <property type="entry name" value="Glycosyl hydrolase domain, family 43"/>
    <property type="match status" value="1"/>
</dbReference>
<evidence type="ECO:0000313" key="8">
    <source>
        <dbReference type="Proteomes" id="UP001139354"/>
    </source>
</evidence>
<feature type="compositionally biased region" description="Basic and acidic residues" evidence="5">
    <location>
        <begin position="12"/>
        <end position="22"/>
    </location>
</feature>
<reference evidence="7" key="1">
    <citation type="submission" date="2021-04" db="EMBL/GenBank/DDBJ databases">
        <title>Microbacterium tenobrionis sp. nov. and Microbacterium allomyrinae sp. nov., isolated from larvae of Tenobrio molitor and Allomyrina dichotoma, respectively.</title>
        <authorList>
            <person name="Lee S.D."/>
        </authorList>
    </citation>
    <scope>NUCLEOTIDE SEQUENCE</scope>
    <source>
        <strain evidence="7">BWT-G7</strain>
    </source>
</reference>
<keyword evidence="2" id="KW-0378">Hydrolase</keyword>
<keyword evidence="8" id="KW-1185">Reference proteome</keyword>
<dbReference type="EMBL" id="JAGTTN010000001">
    <property type="protein sequence ID" value="MCC2031467.1"/>
    <property type="molecule type" value="Genomic_DNA"/>
</dbReference>
<dbReference type="Pfam" id="PF20578">
    <property type="entry name" value="aBig_2"/>
    <property type="match status" value="1"/>
</dbReference>
<evidence type="ECO:0000256" key="2">
    <source>
        <dbReference type="ARBA" id="ARBA00022801"/>
    </source>
</evidence>
<organism evidence="7 8">
    <name type="scientific">Microbacterium allomyrinae</name>
    <dbReference type="NCBI Taxonomy" id="2830666"/>
    <lineage>
        <taxon>Bacteria</taxon>
        <taxon>Bacillati</taxon>
        <taxon>Actinomycetota</taxon>
        <taxon>Actinomycetes</taxon>
        <taxon>Micrococcales</taxon>
        <taxon>Microbacteriaceae</taxon>
        <taxon>Microbacterium</taxon>
    </lineage>
</organism>
<dbReference type="InterPro" id="IPR013320">
    <property type="entry name" value="ConA-like_dom_sf"/>
</dbReference>
<feature type="domain" description="LamG-like jellyroll fold" evidence="6">
    <location>
        <begin position="127"/>
        <end position="262"/>
    </location>
</feature>
<name>A0A9X1S2K1_9MICO</name>
<protein>
    <submittedName>
        <fullName evidence="7">Ig-like domain-containing protein</fullName>
    </submittedName>
</protein>
<dbReference type="Pfam" id="PF13385">
    <property type="entry name" value="Laminin_G_3"/>
    <property type="match status" value="1"/>
</dbReference>
<dbReference type="CDD" id="cd08983">
    <property type="entry name" value="GH43_Bt3655-like"/>
    <property type="match status" value="1"/>
</dbReference>
<comment type="caution">
    <text evidence="7">The sequence shown here is derived from an EMBL/GenBank/DDBJ whole genome shotgun (WGS) entry which is preliminary data.</text>
</comment>
<keyword evidence="3" id="KW-1015">Disulfide bond</keyword>
<gene>
    <name evidence="7" type="ORF">KEC57_04640</name>
</gene>
<proteinExistence type="predicted"/>
<dbReference type="RefSeq" id="WP_229383347.1">
    <property type="nucleotide sequence ID" value="NZ_JAGTTN010000001.1"/>
</dbReference>
<dbReference type="Proteomes" id="UP001139354">
    <property type="component" value="Unassembled WGS sequence"/>
</dbReference>
<dbReference type="Pfam" id="PF07532">
    <property type="entry name" value="Big_4"/>
    <property type="match status" value="1"/>
</dbReference>
<evidence type="ECO:0000259" key="6">
    <source>
        <dbReference type="SMART" id="SM00560"/>
    </source>
</evidence>
<dbReference type="GO" id="GO:0016798">
    <property type="term" value="F:hydrolase activity, acting on glycosyl bonds"/>
    <property type="evidence" value="ECO:0007669"/>
    <property type="project" value="UniProtKB-KW"/>
</dbReference>
<keyword evidence="4" id="KW-0326">Glycosidase</keyword>
<dbReference type="Gene3D" id="2.60.120.200">
    <property type="match status" value="1"/>
</dbReference>
<dbReference type="InterPro" id="IPR046780">
    <property type="entry name" value="aBig_2"/>
</dbReference>